<dbReference type="InterPro" id="IPR013786">
    <property type="entry name" value="AcylCoA_DH/ox_N"/>
</dbReference>
<dbReference type="InterPro" id="IPR036250">
    <property type="entry name" value="AcylCo_DH-like_C"/>
</dbReference>
<dbReference type="Gene3D" id="1.20.140.10">
    <property type="entry name" value="Butyryl-CoA Dehydrogenase, subunit A, domain 3"/>
    <property type="match status" value="1"/>
</dbReference>
<dbReference type="InterPro" id="IPR009100">
    <property type="entry name" value="AcylCoA_DH/oxidase_NM_dom_sf"/>
</dbReference>
<dbReference type="Pfam" id="PF02771">
    <property type="entry name" value="Acyl-CoA_dh_N"/>
    <property type="match status" value="1"/>
</dbReference>
<evidence type="ECO:0000313" key="4">
    <source>
        <dbReference type="EMBL" id="MDQ1121544.1"/>
    </source>
</evidence>
<gene>
    <name evidence="4" type="ORF">QE412_000117</name>
</gene>
<accession>A0ABU0TPF3</accession>
<name>A0ABU0TPF3_MICTR</name>
<dbReference type="Gene3D" id="1.10.540.10">
    <property type="entry name" value="Acyl-CoA dehydrogenase/oxidase, N-terminal domain"/>
    <property type="match status" value="1"/>
</dbReference>
<comment type="caution">
    <text evidence="4">The sequence shown here is derived from an EMBL/GenBank/DDBJ whole genome shotgun (WGS) entry which is preliminary data.</text>
</comment>
<dbReference type="InterPro" id="IPR013107">
    <property type="entry name" value="Acyl-CoA_DH_C"/>
</dbReference>
<dbReference type="SUPFAM" id="SSF47203">
    <property type="entry name" value="Acyl-CoA dehydrogenase C-terminal domain-like"/>
    <property type="match status" value="1"/>
</dbReference>
<dbReference type="RefSeq" id="WP_307478823.1">
    <property type="nucleotide sequence ID" value="NZ_JAUTBF010000001.1"/>
</dbReference>
<dbReference type="Proteomes" id="UP001226691">
    <property type="component" value="Unassembled WGS sequence"/>
</dbReference>
<keyword evidence="5" id="KW-1185">Reference proteome</keyword>
<evidence type="ECO:0000259" key="3">
    <source>
        <dbReference type="Pfam" id="PF08028"/>
    </source>
</evidence>
<keyword evidence="1" id="KW-0560">Oxidoreductase</keyword>
<reference evidence="4 5" key="1">
    <citation type="submission" date="2023-07" db="EMBL/GenBank/DDBJ databases">
        <title>Functional and genomic diversity of the sorghum phyllosphere microbiome.</title>
        <authorList>
            <person name="Shade A."/>
        </authorList>
    </citation>
    <scope>NUCLEOTIDE SEQUENCE [LARGE SCALE GENOMIC DNA]</scope>
    <source>
        <strain evidence="4 5">SORGH_AS_1207</strain>
    </source>
</reference>
<dbReference type="PANTHER" id="PTHR43884">
    <property type="entry name" value="ACYL-COA DEHYDROGENASE"/>
    <property type="match status" value="1"/>
</dbReference>
<evidence type="ECO:0000256" key="1">
    <source>
        <dbReference type="ARBA" id="ARBA00023002"/>
    </source>
</evidence>
<evidence type="ECO:0000259" key="2">
    <source>
        <dbReference type="Pfam" id="PF02771"/>
    </source>
</evidence>
<dbReference type="Pfam" id="PF08028">
    <property type="entry name" value="Acyl-CoA_dh_2"/>
    <property type="match status" value="1"/>
</dbReference>
<sequence>MTSFDPARYLPDDLLARIRERAAVHDRENTFPHDDLDELRAAGYLGILVPTDLGGAGLNLAEVSVLQQRLAGAAPATALAVNMHLVWTGVAKVLRDRGIDDLEFVQRGAAAGEVFAFGISEAGNDLVLFGSDTDACPDGRGGYAFTGTKIFTSLSPAWDHLGVHGLDTTSPDAPKMVFAFLERDDAVVSRDDWDTLGMRGTQSRTTELHGAHAGADRIVRRIDPGPQPDPLVFGIFAVFEILLASVYTGIARRALDLAVEAATSRRSKKTGTTYANDPDIRWRVADMALAYEALPPQLAALARDVDDLVDHGARWFSLLAGIKHRAVTSAKAVVDDALLVAGGSAYFSRHELSRLYRDVIAGMFHPSDPESAHATAASAWLGPVTA</sequence>
<dbReference type="Gene3D" id="2.40.110.10">
    <property type="entry name" value="Butyryl-CoA Dehydrogenase, subunit A, domain 2"/>
    <property type="match status" value="1"/>
</dbReference>
<proteinExistence type="predicted"/>
<dbReference type="SUPFAM" id="SSF56645">
    <property type="entry name" value="Acyl-CoA dehydrogenase NM domain-like"/>
    <property type="match status" value="1"/>
</dbReference>
<dbReference type="EMBL" id="JAUTBF010000001">
    <property type="protein sequence ID" value="MDQ1121544.1"/>
    <property type="molecule type" value="Genomic_DNA"/>
</dbReference>
<dbReference type="InterPro" id="IPR037069">
    <property type="entry name" value="AcylCoA_DH/ox_N_sf"/>
</dbReference>
<organism evidence="4 5">
    <name type="scientific">Microbacterium trichothecenolyticum</name>
    <name type="common">Aureobacterium trichothecenolyticum</name>
    <dbReference type="NCBI Taxonomy" id="69370"/>
    <lineage>
        <taxon>Bacteria</taxon>
        <taxon>Bacillati</taxon>
        <taxon>Actinomycetota</taxon>
        <taxon>Actinomycetes</taxon>
        <taxon>Micrococcales</taxon>
        <taxon>Microbacteriaceae</taxon>
        <taxon>Microbacterium</taxon>
    </lineage>
</organism>
<dbReference type="PIRSF" id="PIRSF016578">
    <property type="entry name" value="HsaA"/>
    <property type="match status" value="1"/>
</dbReference>
<protein>
    <submittedName>
        <fullName evidence="4">Alkylation response protein AidB-like acyl-CoA dehydrogenase</fullName>
    </submittedName>
</protein>
<feature type="domain" description="Acyl-CoA dehydrogenase/oxidase N-terminal" evidence="2">
    <location>
        <begin position="17"/>
        <end position="85"/>
    </location>
</feature>
<evidence type="ECO:0000313" key="5">
    <source>
        <dbReference type="Proteomes" id="UP001226691"/>
    </source>
</evidence>
<dbReference type="InterPro" id="IPR046373">
    <property type="entry name" value="Acyl-CoA_Oxase/DH_mid-dom_sf"/>
</dbReference>
<dbReference type="PANTHER" id="PTHR43884:SF25">
    <property type="entry name" value="ACYL-COA DEHYDROGENASE YDBM-RELATED"/>
    <property type="match status" value="1"/>
</dbReference>
<feature type="domain" description="Acyl-CoA dehydrogenase C-terminal" evidence="3">
    <location>
        <begin position="242"/>
        <end position="365"/>
    </location>
</feature>